<proteinExistence type="predicted"/>
<keyword evidence="3" id="KW-1185">Reference proteome</keyword>
<dbReference type="AlphaFoldDB" id="A0A3N4HIE5"/>
<gene>
    <name evidence="2" type="ORF">BJ508DRAFT_73463</name>
</gene>
<accession>A0A3N4HIE5</accession>
<feature type="region of interest" description="Disordered" evidence="1">
    <location>
        <begin position="1"/>
        <end position="126"/>
    </location>
</feature>
<name>A0A3N4HIE5_ASCIM</name>
<feature type="compositionally biased region" description="Basic and acidic residues" evidence="1">
    <location>
        <begin position="17"/>
        <end position="30"/>
    </location>
</feature>
<dbReference type="Proteomes" id="UP000275078">
    <property type="component" value="Unassembled WGS sequence"/>
</dbReference>
<evidence type="ECO:0000256" key="1">
    <source>
        <dbReference type="SAM" id="MobiDB-lite"/>
    </source>
</evidence>
<evidence type="ECO:0000313" key="3">
    <source>
        <dbReference type="Proteomes" id="UP000275078"/>
    </source>
</evidence>
<sequence>MGCGQSKYKSKGKYVSRSRELDATDGDTARPARSGKGTDYSSNLDKSLKSPASASRSAPHARTASTVTSSNHLLRPTSNTNSRSNPTSSIESRGAKQISEDTHTSHSSPSTTLERQPSLLRRASAPQDDVSITRAFTSSYRTVLDHSIEFYSAPGWKSLKNRGRETFQKYVPETERLLGNAEHVKWVILSVISGVVWDWIDGGALFQESKATGGSGKGGPRKGRNASKWSSRTSTDRMKFIRILEVEPNKILARKRAGLELLVSQLKELLRSFTTGKNEELRSRSLETLISGIIDLSILLEAQRGEWSYQVLRSIGSNRAFDNSNMESVDGTATGGAVQAVCWPVLEKGSEGAVDRAAGGSRHILVKMKVLLS</sequence>
<evidence type="ECO:0000313" key="2">
    <source>
        <dbReference type="EMBL" id="RPA72448.1"/>
    </source>
</evidence>
<dbReference type="EMBL" id="ML119861">
    <property type="protein sequence ID" value="RPA72448.1"/>
    <property type="molecule type" value="Genomic_DNA"/>
</dbReference>
<protein>
    <submittedName>
        <fullName evidence="2">Uncharacterized protein</fullName>
    </submittedName>
</protein>
<feature type="compositionally biased region" description="Low complexity" evidence="1">
    <location>
        <begin position="75"/>
        <end position="89"/>
    </location>
</feature>
<reference evidence="2 3" key="1">
    <citation type="journal article" date="2018" name="Nat. Ecol. Evol.">
        <title>Pezizomycetes genomes reveal the molecular basis of ectomycorrhizal truffle lifestyle.</title>
        <authorList>
            <person name="Murat C."/>
            <person name="Payen T."/>
            <person name="Noel B."/>
            <person name="Kuo A."/>
            <person name="Morin E."/>
            <person name="Chen J."/>
            <person name="Kohler A."/>
            <person name="Krizsan K."/>
            <person name="Balestrini R."/>
            <person name="Da Silva C."/>
            <person name="Montanini B."/>
            <person name="Hainaut M."/>
            <person name="Levati E."/>
            <person name="Barry K.W."/>
            <person name="Belfiori B."/>
            <person name="Cichocki N."/>
            <person name="Clum A."/>
            <person name="Dockter R.B."/>
            <person name="Fauchery L."/>
            <person name="Guy J."/>
            <person name="Iotti M."/>
            <person name="Le Tacon F."/>
            <person name="Lindquist E.A."/>
            <person name="Lipzen A."/>
            <person name="Malagnac F."/>
            <person name="Mello A."/>
            <person name="Molinier V."/>
            <person name="Miyauchi S."/>
            <person name="Poulain J."/>
            <person name="Riccioni C."/>
            <person name="Rubini A."/>
            <person name="Sitrit Y."/>
            <person name="Splivallo R."/>
            <person name="Traeger S."/>
            <person name="Wang M."/>
            <person name="Zifcakova L."/>
            <person name="Wipf D."/>
            <person name="Zambonelli A."/>
            <person name="Paolocci F."/>
            <person name="Nowrousian M."/>
            <person name="Ottonello S."/>
            <person name="Baldrian P."/>
            <person name="Spatafora J.W."/>
            <person name="Henrissat B."/>
            <person name="Nagy L.G."/>
            <person name="Aury J.M."/>
            <person name="Wincker P."/>
            <person name="Grigoriev I.V."/>
            <person name="Bonfante P."/>
            <person name="Martin F.M."/>
        </authorList>
    </citation>
    <scope>NUCLEOTIDE SEQUENCE [LARGE SCALE GENOMIC DNA]</scope>
    <source>
        <strain evidence="2 3">RN42</strain>
    </source>
</reference>
<organism evidence="2 3">
    <name type="scientific">Ascobolus immersus RN42</name>
    <dbReference type="NCBI Taxonomy" id="1160509"/>
    <lineage>
        <taxon>Eukaryota</taxon>
        <taxon>Fungi</taxon>
        <taxon>Dikarya</taxon>
        <taxon>Ascomycota</taxon>
        <taxon>Pezizomycotina</taxon>
        <taxon>Pezizomycetes</taxon>
        <taxon>Pezizales</taxon>
        <taxon>Ascobolaceae</taxon>
        <taxon>Ascobolus</taxon>
    </lineage>
</organism>
<feature type="compositionally biased region" description="Low complexity" evidence="1">
    <location>
        <begin position="50"/>
        <end position="66"/>
    </location>
</feature>
<feature type="region of interest" description="Disordered" evidence="1">
    <location>
        <begin position="210"/>
        <end position="233"/>
    </location>
</feature>